<dbReference type="RefSeq" id="WP_052835180.1">
    <property type="nucleotide sequence ID" value="NZ_CDRZ01000016.1"/>
</dbReference>
<reference evidence="10" key="1">
    <citation type="submission" date="2015-01" db="EMBL/GenBank/DDBJ databases">
        <authorList>
            <person name="Manzoor Shahid"/>
            <person name="Zubair Saima"/>
        </authorList>
    </citation>
    <scope>NUCLEOTIDE SEQUENCE [LARGE SCALE GENOMIC DNA]</scope>
    <source>
        <strain evidence="10">Sp3</strain>
    </source>
</reference>
<dbReference type="PROSITE" id="PS00641">
    <property type="entry name" value="COMPLEX1_75K_1"/>
    <property type="match status" value="1"/>
</dbReference>
<evidence type="ECO:0000259" key="8">
    <source>
        <dbReference type="PROSITE" id="PS51379"/>
    </source>
</evidence>
<proteinExistence type="predicted"/>
<dbReference type="InterPro" id="IPR017900">
    <property type="entry name" value="4Fe4S_Fe_S_CS"/>
</dbReference>
<organism evidence="9 10">
    <name type="scientific">Syntrophaceticus schinkii</name>
    <dbReference type="NCBI Taxonomy" id="499207"/>
    <lineage>
        <taxon>Bacteria</taxon>
        <taxon>Bacillati</taxon>
        <taxon>Bacillota</taxon>
        <taxon>Clostridia</taxon>
        <taxon>Thermoanaerobacterales</taxon>
        <taxon>Thermoanaerobacterales Family III. Incertae Sedis</taxon>
        <taxon>Syntrophaceticus</taxon>
    </lineage>
</organism>
<dbReference type="PROSITE" id="PS51085">
    <property type="entry name" value="2FE2S_FER_2"/>
    <property type="match status" value="1"/>
</dbReference>
<keyword evidence="5" id="KW-0408">Iron</keyword>
<evidence type="ECO:0000256" key="6">
    <source>
        <dbReference type="ARBA" id="ARBA00023014"/>
    </source>
</evidence>
<dbReference type="EMBL" id="CDRZ01000016">
    <property type="protein sequence ID" value="CEO87569.1"/>
    <property type="molecule type" value="Genomic_DNA"/>
</dbReference>
<dbReference type="Pfam" id="PF13510">
    <property type="entry name" value="Fer2_4"/>
    <property type="match status" value="1"/>
</dbReference>
<dbReference type="InterPro" id="IPR000283">
    <property type="entry name" value="NADH_UbQ_OxRdtase_75kDa_su_CS"/>
</dbReference>
<dbReference type="PROSITE" id="PS51379">
    <property type="entry name" value="4FE4S_FER_2"/>
    <property type="match status" value="2"/>
</dbReference>
<dbReference type="OrthoDB" id="9803192at2"/>
<dbReference type="InterPro" id="IPR036010">
    <property type="entry name" value="2Fe-2S_ferredoxin-like_sf"/>
</dbReference>
<evidence type="ECO:0000256" key="2">
    <source>
        <dbReference type="ARBA" id="ARBA00013529"/>
    </source>
</evidence>
<evidence type="ECO:0000256" key="4">
    <source>
        <dbReference type="ARBA" id="ARBA00022723"/>
    </source>
</evidence>
<evidence type="ECO:0000313" key="10">
    <source>
        <dbReference type="Proteomes" id="UP000046155"/>
    </source>
</evidence>
<dbReference type="GO" id="GO:0008137">
    <property type="term" value="F:NADH dehydrogenase (ubiquinone) activity"/>
    <property type="evidence" value="ECO:0007669"/>
    <property type="project" value="InterPro"/>
</dbReference>
<dbReference type="SUPFAM" id="SSF54292">
    <property type="entry name" value="2Fe-2S ferredoxin-like"/>
    <property type="match status" value="1"/>
</dbReference>
<keyword evidence="6" id="KW-0411">Iron-sulfur</keyword>
<dbReference type="Pfam" id="PF14697">
    <property type="entry name" value="Fer4_21"/>
    <property type="match status" value="1"/>
</dbReference>
<gene>
    <name evidence="9" type="ORF">SSCH_1120013</name>
</gene>
<keyword evidence="3" id="KW-0004">4Fe-4S</keyword>
<dbReference type="Proteomes" id="UP000046155">
    <property type="component" value="Unassembled WGS sequence"/>
</dbReference>
<feature type="domain" description="4Fe-4S ferredoxin-type" evidence="8">
    <location>
        <begin position="111"/>
        <end position="143"/>
    </location>
</feature>
<name>A0A0B7MAM6_9FIRM</name>
<dbReference type="AlphaFoldDB" id="A0A0B7MAM6"/>
<dbReference type="CDD" id="cd00207">
    <property type="entry name" value="fer2"/>
    <property type="match status" value="1"/>
</dbReference>
<dbReference type="SUPFAM" id="SSF54862">
    <property type="entry name" value="4Fe-4S ferredoxins"/>
    <property type="match status" value="1"/>
</dbReference>
<dbReference type="GO" id="GO:0051539">
    <property type="term" value="F:4 iron, 4 sulfur cluster binding"/>
    <property type="evidence" value="ECO:0007669"/>
    <property type="project" value="UniProtKB-KW"/>
</dbReference>
<evidence type="ECO:0000259" key="7">
    <source>
        <dbReference type="PROSITE" id="PS51085"/>
    </source>
</evidence>
<protein>
    <recommendedName>
        <fullName evidence="2">Ferredoxin</fullName>
    </recommendedName>
</protein>
<feature type="domain" description="2Fe-2S ferredoxin-type" evidence="7">
    <location>
        <begin position="1"/>
        <end position="79"/>
    </location>
</feature>
<evidence type="ECO:0000256" key="5">
    <source>
        <dbReference type="ARBA" id="ARBA00023004"/>
    </source>
</evidence>
<dbReference type="InterPro" id="IPR001041">
    <property type="entry name" value="2Fe-2S_ferredoxin-type"/>
</dbReference>
<evidence type="ECO:0000256" key="1">
    <source>
        <dbReference type="ARBA" id="ARBA00003532"/>
    </source>
</evidence>
<dbReference type="PANTHER" id="PTHR24960">
    <property type="entry name" value="PHOTOSYSTEM I IRON-SULFUR CENTER-RELATED"/>
    <property type="match status" value="1"/>
</dbReference>
<comment type="function">
    <text evidence="1">Ferredoxins are iron-sulfur proteins that transfer electrons in a wide variety of metabolic reactions.</text>
</comment>
<dbReference type="GO" id="GO:0046872">
    <property type="term" value="F:metal ion binding"/>
    <property type="evidence" value="ECO:0007669"/>
    <property type="project" value="UniProtKB-KW"/>
</dbReference>
<keyword evidence="10" id="KW-1185">Reference proteome</keyword>
<evidence type="ECO:0000313" key="9">
    <source>
        <dbReference type="EMBL" id="CEO87569.1"/>
    </source>
</evidence>
<evidence type="ECO:0000256" key="3">
    <source>
        <dbReference type="ARBA" id="ARBA00022485"/>
    </source>
</evidence>
<dbReference type="GO" id="GO:0016020">
    <property type="term" value="C:membrane"/>
    <property type="evidence" value="ECO:0007669"/>
    <property type="project" value="InterPro"/>
</dbReference>
<sequence length="248" mass="27763">MKIRIDGIETEVTCGETILEAARRAGIDIPTLCYSEAFGGQGVCRFCMVEIEVDGKTRLVASCTYQITEEMEVRTNTPAVQEIRRNLVTLLYRRAPNSDLMKKLFQEYNCDRIEPLDPEESCIMCLLCVKACEKVGANALSSALRGTEKKVATPFDEGSEECMGCSACADICPTGAIPVKEEDGYREIWHRSFEMSRCEECGKYYCTQPVSEHVKEQTELLSSSDNMCSNCRRKKIAAEMAKVCLHVD</sequence>
<dbReference type="PROSITE" id="PS00198">
    <property type="entry name" value="4FE4S_FER_1"/>
    <property type="match status" value="1"/>
</dbReference>
<dbReference type="Gene3D" id="3.30.70.20">
    <property type="match status" value="1"/>
</dbReference>
<dbReference type="InterPro" id="IPR050157">
    <property type="entry name" value="PSI_iron-sulfur_center"/>
</dbReference>
<keyword evidence="4" id="KW-0479">Metal-binding</keyword>
<dbReference type="InterPro" id="IPR017896">
    <property type="entry name" value="4Fe4S_Fe-S-bd"/>
</dbReference>
<dbReference type="PANTHER" id="PTHR24960:SF84">
    <property type="entry name" value="HYDROGENASE SUBUNIT"/>
    <property type="match status" value="1"/>
</dbReference>
<feature type="domain" description="4Fe-4S ferredoxin-type" evidence="8">
    <location>
        <begin position="151"/>
        <end position="182"/>
    </location>
</feature>
<dbReference type="GO" id="GO:0042773">
    <property type="term" value="P:ATP synthesis coupled electron transport"/>
    <property type="evidence" value="ECO:0007669"/>
    <property type="project" value="InterPro"/>
</dbReference>
<dbReference type="Gene3D" id="3.10.20.740">
    <property type="match status" value="1"/>
</dbReference>
<accession>A0A0B7MAM6</accession>